<dbReference type="EMBL" id="JARVKF010000394">
    <property type="protein sequence ID" value="KAK9418085.1"/>
    <property type="molecule type" value="Genomic_DNA"/>
</dbReference>
<feature type="transmembrane region" description="Helical" evidence="6">
    <location>
        <begin position="253"/>
        <end position="273"/>
    </location>
</feature>
<dbReference type="PANTHER" id="PTHR31162:SF0">
    <property type="entry name" value="MALIC ACID TRANSPORT PROTEIN"/>
    <property type="match status" value="1"/>
</dbReference>
<evidence type="ECO:0000256" key="5">
    <source>
        <dbReference type="SAM" id="MobiDB-lite"/>
    </source>
</evidence>
<comment type="subcellular location">
    <subcellularLocation>
        <location evidence="1">Membrane</location>
        <topology evidence="1">Multi-pass membrane protein</topology>
    </subcellularLocation>
</comment>
<dbReference type="CDD" id="cd09317">
    <property type="entry name" value="TDT_Mae1_like"/>
    <property type="match status" value="1"/>
</dbReference>
<feature type="transmembrane region" description="Helical" evidence="6">
    <location>
        <begin position="293"/>
        <end position="320"/>
    </location>
</feature>
<keyword evidence="2 6" id="KW-0812">Transmembrane</keyword>
<feature type="transmembrane region" description="Helical" evidence="6">
    <location>
        <begin position="327"/>
        <end position="345"/>
    </location>
</feature>
<dbReference type="InterPro" id="IPR004695">
    <property type="entry name" value="SLAC1/Mae1/Ssu1/TehA"/>
</dbReference>
<proteinExistence type="predicted"/>
<evidence type="ECO:0000256" key="6">
    <source>
        <dbReference type="SAM" id="Phobius"/>
    </source>
</evidence>
<accession>A0ABR2UTU1</accession>
<gene>
    <name evidence="7" type="ORF">SUNI508_08514</name>
</gene>
<sequence length="422" mass="46957">MADRVRTDAGTMEKQERNGEGTSKSRNQNPDKLLNRLEHWTWANYTFPMSTGGLCLLLSEGTQAFNFTGLQTIGKVVYIFDLVVFATVTAAIIYRFTKFPGTLKASITHPTEGLFLGTAALSSASIIAAIARYGIPECGPWLIVAYRVLFWIYFAVTFLIAAGQYSLVFTLEALKIQDMSPAWDLPIFPFMLSGTIASVGASYQPPTHAVPMIVAGLTAQGLGMIVSILMYACYIHRMIQYGLPSPNSRPGMFIAVGPPAFTSLAIIGMASAFPETYEYFGNAEVTLQIIETMATMTAVFIWSLSFWFWAIATIACLSVWKEIKFRLNWWAFVFPNVGFTIATLTIGKQFESPGVEWVGTIMTILIVALYLFILVHHVRAFIRKDIVYEGKDEDVYVDEVQHRHVKGDWSDDSDSEKGQKQA</sequence>
<dbReference type="Pfam" id="PF03595">
    <property type="entry name" value="SLAC1"/>
    <property type="match status" value="1"/>
</dbReference>
<keyword evidence="8" id="KW-1185">Reference proteome</keyword>
<dbReference type="PANTHER" id="PTHR31162">
    <property type="entry name" value="MALIC ACID TRANSPORT PROTEIN-RELATED"/>
    <property type="match status" value="1"/>
</dbReference>
<keyword evidence="4 6" id="KW-0472">Membrane</keyword>
<protein>
    <submittedName>
        <fullName evidence="7">Malic acid transport protein</fullName>
    </submittedName>
</protein>
<reference evidence="7 8" key="1">
    <citation type="journal article" date="2024" name="J. Plant Pathol.">
        <title>Sequence and assembly of the genome of Seiridium unicorne, isolate CBS 538.82, causal agent of cypress canker disease.</title>
        <authorList>
            <person name="Scali E."/>
            <person name="Rocca G.D."/>
            <person name="Danti R."/>
            <person name="Garbelotto M."/>
            <person name="Barberini S."/>
            <person name="Baroncelli R."/>
            <person name="Emiliani G."/>
        </authorList>
    </citation>
    <scope>NUCLEOTIDE SEQUENCE [LARGE SCALE GENOMIC DNA]</scope>
    <source>
        <strain evidence="7 8">BM-138-508</strain>
    </source>
</reference>
<name>A0ABR2UTU1_9PEZI</name>
<dbReference type="InterPro" id="IPR038665">
    <property type="entry name" value="Voltage-dep_anion_channel_sf"/>
</dbReference>
<organism evidence="7 8">
    <name type="scientific">Seiridium unicorne</name>
    <dbReference type="NCBI Taxonomy" id="138068"/>
    <lineage>
        <taxon>Eukaryota</taxon>
        <taxon>Fungi</taxon>
        <taxon>Dikarya</taxon>
        <taxon>Ascomycota</taxon>
        <taxon>Pezizomycotina</taxon>
        <taxon>Sordariomycetes</taxon>
        <taxon>Xylariomycetidae</taxon>
        <taxon>Amphisphaeriales</taxon>
        <taxon>Sporocadaceae</taxon>
        <taxon>Seiridium</taxon>
    </lineage>
</organism>
<evidence type="ECO:0000313" key="7">
    <source>
        <dbReference type="EMBL" id="KAK9418085.1"/>
    </source>
</evidence>
<dbReference type="Proteomes" id="UP001408356">
    <property type="component" value="Unassembled WGS sequence"/>
</dbReference>
<feature type="transmembrane region" description="Helical" evidence="6">
    <location>
        <begin position="209"/>
        <end position="232"/>
    </location>
</feature>
<feature type="transmembrane region" description="Helical" evidence="6">
    <location>
        <begin position="141"/>
        <end position="162"/>
    </location>
</feature>
<evidence type="ECO:0000256" key="3">
    <source>
        <dbReference type="ARBA" id="ARBA00022989"/>
    </source>
</evidence>
<evidence type="ECO:0000256" key="4">
    <source>
        <dbReference type="ARBA" id="ARBA00023136"/>
    </source>
</evidence>
<comment type="caution">
    <text evidence="7">The sequence shown here is derived from an EMBL/GenBank/DDBJ whole genome shotgun (WGS) entry which is preliminary data.</text>
</comment>
<feature type="region of interest" description="Disordered" evidence="5">
    <location>
        <begin position="1"/>
        <end position="30"/>
    </location>
</feature>
<evidence type="ECO:0000313" key="8">
    <source>
        <dbReference type="Proteomes" id="UP001408356"/>
    </source>
</evidence>
<evidence type="ECO:0000256" key="1">
    <source>
        <dbReference type="ARBA" id="ARBA00004141"/>
    </source>
</evidence>
<dbReference type="Gene3D" id="1.50.10.150">
    <property type="entry name" value="Voltage-dependent anion channel"/>
    <property type="match status" value="1"/>
</dbReference>
<feature type="transmembrane region" description="Helical" evidence="6">
    <location>
        <begin position="357"/>
        <end position="375"/>
    </location>
</feature>
<feature type="transmembrane region" description="Helical" evidence="6">
    <location>
        <begin position="76"/>
        <end position="94"/>
    </location>
</feature>
<feature type="compositionally biased region" description="Polar residues" evidence="5">
    <location>
        <begin position="20"/>
        <end position="30"/>
    </location>
</feature>
<keyword evidence="3 6" id="KW-1133">Transmembrane helix</keyword>
<evidence type="ECO:0000256" key="2">
    <source>
        <dbReference type="ARBA" id="ARBA00022692"/>
    </source>
</evidence>
<feature type="compositionally biased region" description="Basic and acidic residues" evidence="5">
    <location>
        <begin position="1"/>
        <end position="19"/>
    </location>
</feature>
<feature type="transmembrane region" description="Helical" evidence="6">
    <location>
        <begin position="114"/>
        <end position="135"/>
    </location>
</feature>
<dbReference type="InterPro" id="IPR030185">
    <property type="entry name" value="Mae1"/>
</dbReference>